<sequence>MKTNSKNIFNKETIQTQYKKLDHIDTAHENEAIDQEFTSGQNSDTTYKNHCIGTFEGYEIIESGLNVAEDNTPYSTYDDANPYDSFNIDNEDDRYLYV</sequence>
<dbReference type="STRING" id="739143.SAMN05216297_11875"/>
<accession>A0A1I1X6C8</accession>
<evidence type="ECO:0000313" key="2">
    <source>
        <dbReference type="Proteomes" id="UP000199672"/>
    </source>
</evidence>
<protein>
    <submittedName>
        <fullName evidence="1">Uncharacterized protein</fullName>
    </submittedName>
</protein>
<proteinExistence type="predicted"/>
<dbReference type="EMBL" id="FOMH01000018">
    <property type="protein sequence ID" value="SFE02965.1"/>
    <property type="molecule type" value="Genomic_DNA"/>
</dbReference>
<dbReference type="RefSeq" id="WP_091498737.1">
    <property type="nucleotide sequence ID" value="NZ_FOMH01000018.1"/>
</dbReference>
<reference evidence="2" key="1">
    <citation type="submission" date="2016-10" db="EMBL/GenBank/DDBJ databases">
        <authorList>
            <person name="Varghese N."/>
            <person name="Submissions S."/>
        </authorList>
    </citation>
    <scope>NUCLEOTIDE SEQUENCE [LARGE SCALE GENOMIC DNA]</scope>
    <source>
        <strain evidence="2">CGMCC 1.10370</strain>
    </source>
</reference>
<dbReference type="Proteomes" id="UP000199672">
    <property type="component" value="Unassembled WGS sequence"/>
</dbReference>
<organism evidence="1 2">
    <name type="scientific">Flavobacterium phragmitis</name>
    <dbReference type="NCBI Taxonomy" id="739143"/>
    <lineage>
        <taxon>Bacteria</taxon>
        <taxon>Pseudomonadati</taxon>
        <taxon>Bacteroidota</taxon>
        <taxon>Flavobacteriia</taxon>
        <taxon>Flavobacteriales</taxon>
        <taxon>Flavobacteriaceae</taxon>
        <taxon>Flavobacterium</taxon>
    </lineage>
</organism>
<gene>
    <name evidence="1" type="ORF">SAMN05216297_11875</name>
</gene>
<evidence type="ECO:0000313" key="1">
    <source>
        <dbReference type="EMBL" id="SFE02965.1"/>
    </source>
</evidence>
<dbReference type="AlphaFoldDB" id="A0A1I1X6C8"/>
<dbReference type="OrthoDB" id="1362992at2"/>
<keyword evidence="2" id="KW-1185">Reference proteome</keyword>
<name>A0A1I1X6C8_9FLAO</name>